<dbReference type="SMART" id="SM00065">
    <property type="entry name" value="GAF"/>
    <property type="match status" value="1"/>
</dbReference>
<dbReference type="FunFam" id="3.30.70.270:FF:000001">
    <property type="entry name" value="Diguanylate cyclase domain protein"/>
    <property type="match status" value="1"/>
</dbReference>
<comment type="caution">
    <text evidence="3">The sequence shown here is derived from an EMBL/GenBank/DDBJ whole genome shotgun (WGS) entry which is preliminary data.</text>
</comment>
<dbReference type="InterPro" id="IPR043128">
    <property type="entry name" value="Rev_trsase/Diguanyl_cyclase"/>
</dbReference>
<feature type="transmembrane region" description="Helical" evidence="1">
    <location>
        <begin position="107"/>
        <end position="126"/>
    </location>
</feature>
<dbReference type="PROSITE" id="PS50887">
    <property type="entry name" value="GGDEF"/>
    <property type="match status" value="1"/>
</dbReference>
<dbReference type="GO" id="GO:0043709">
    <property type="term" value="P:cell adhesion involved in single-species biofilm formation"/>
    <property type="evidence" value="ECO:0007669"/>
    <property type="project" value="TreeGrafter"/>
</dbReference>
<accession>A0A4U1MHR4</accession>
<sequence>MTAIMNRYVWIVWLLFWPPLIFATFYFFPPDITDNLPDIFALFALLAVVAMMPINVKGTDLFFIQGISLAVFLRYGLFVETILTQLAILVFLLNLRVTKHDNHRYPVNMLMFLLVSLTSGGLFYLMGGSTGEFSGNAVTQLLPSMVYVFSLIFVNQILLHFLRIYIYKEKNTKFFGKDMLWEAISTGVTLPVGFLLYMLHTYLGTIAIFFVGVPFILASLMLRLYYSSRKVNDLLQKTSEIGQQITQSLDTDEILHLFLNEVTDMFVVDDAYIMDAEHVKKLTVIKSFKQGRGVIACPEENDFAFEEGISSRVWRSGRSRLYTKRSQWRNLTKGVLPKSTNSVISVPMKRNKNVVGIITLATNKVRSYEKHHILVLQILANYLAVAIENAKNYEETKRRSERCPLTSLYNFRFFGELLDEKYKRFDERPDPFSIILLDLDHFKKVNDTFGHHSGNEVLIGLANRLVEEIGDRGTVARFGGEEFILLLENHSHEQSLQVAEELRCAIADRPFEIFNDLENGNRQVIYVTASIGVATAPDQGEDAQTLIRNADRAMYTGAKQQGRNRVASYVG</sequence>
<dbReference type="Pfam" id="PF00990">
    <property type="entry name" value="GGDEF"/>
    <property type="match status" value="1"/>
</dbReference>
<dbReference type="AlphaFoldDB" id="A0A4U1MHR4"/>
<dbReference type="CDD" id="cd01949">
    <property type="entry name" value="GGDEF"/>
    <property type="match status" value="1"/>
</dbReference>
<dbReference type="Pfam" id="PF13185">
    <property type="entry name" value="GAF_2"/>
    <property type="match status" value="1"/>
</dbReference>
<dbReference type="SMART" id="SM00267">
    <property type="entry name" value="GGDEF"/>
    <property type="match status" value="1"/>
</dbReference>
<dbReference type="Gene3D" id="3.30.70.270">
    <property type="match status" value="1"/>
</dbReference>
<feature type="transmembrane region" description="Helical" evidence="1">
    <location>
        <begin position="62"/>
        <end position="95"/>
    </location>
</feature>
<proteinExistence type="predicted"/>
<dbReference type="OrthoDB" id="9759607at2"/>
<gene>
    <name evidence="3" type="ORF">FBF83_13810</name>
</gene>
<evidence type="ECO:0000313" key="3">
    <source>
        <dbReference type="EMBL" id="TKD70307.1"/>
    </source>
</evidence>
<name>A0A4U1MHR4_9BACL</name>
<dbReference type="RefSeq" id="WP_136947712.1">
    <property type="nucleotide sequence ID" value="NZ_SWFM01000003.1"/>
</dbReference>
<feature type="transmembrane region" description="Helical" evidence="1">
    <location>
        <begin position="6"/>
        <end position="27"/>
    </location>
</feature>
<dbReference type="GO" id="GO:0005886">
    <property type="term" value="C:plasma membrane"/>
    <property type="evidence" value="ECO:0007669"/>
    <property type="project" value="TreeGrafter"/>
</dbReference>
<dbReference type="InterPro" id="IPR003018">
    <property type="entry name" value="GAF"/>
</dbReference>
<dbReference type="InterPro" id="IPR029787">
    <property type="entry name" value="Nucleotide_cyclase"/>
</dbReference>
<dbReference type="SUPFAM" id="SSF55781">
    <property type="entry name" value="GAF domain-like"/>
    <property type="match status" value="1"/>
</dbReference>
<dbReference type="PANTHER" id="PTHR45138:SF9">
    <property type="entry name" value="DIGUANYLATE CYCLASE DGCM-RELATED"/>
    <property type="match status" value="1"/>
</dbReference>
<evidence type="ECO:0000259" key="2">
    <source>
        <dbReference type="PROSITE" id="PS50887"/>
    </source>
</evidence>
<dbReference type="GO" id="GO:0052621">
    <property type="term" value="F:diguanylate cyclase activity"/>
    <property type="evidence" value="ECO:0007669"/>
    <property type="project" value="TreeGrafter"/>
</dbReference>
<feature type="transmembrane region" description="Helical" evidence="1">
    <location>
        <begin position="206"/>
        <end position="226"/>
    </location>
</feature>
<feature type="transmembrane region" description="Helical" evidence="1">
    <location>
        <begin position="146"/>
        <end position="167"/>
    </location>
</feature>
<dbReference type="InterPro" id="IPR050469">
    <property type="entry name" value="Diguanylate_Cyclase"/>
</dbReference>
<dbReference type="EMBL" id="SWFM01000003">
    <property type="protein sequence ID" value="TKD70307.1"/>
    <property type="molecule type" value="Genomic_DNA"/>
</dbReference>
<keyword evidence="1" id="KW-0812">Transmembrane</keyword>
<evidence type="ECO:0000256" key="1">
    <source>
        <dbReference type="SAM" id="Phobius"/>
    </source>
</evidence>
<dbReference type="NCBIfam" id="TIGR00254">
    <property type="entry name" value="GGDEF"/>
    <property type="match status" value="1"/>
</dbReference>
<reference evidence="3 4" key="1">
    <citation type="submission" date="2019-04" db="EMBL/GenBank/DDBJ databases">
        <title>Genome sequence of Bacillus hwajinpoensis strain Y2.</title>
        <authorList>
            <person name="Fair J.L."/>
            <person name="Maclea K.S."/>
        </authorList>
    </citation>
    <scope>NUCLEOTIDE SEQUENCE [LARGE SCALE GENOMIC DNA]</scope>
    <source>
        <strain evidence="3 4">Y2</strain>
    </source>
</reference>
<feature type="domain" description="GGDEF" evidence="2">
    <location>
        <begin position="430"/>
        <end position="571"/>
    </location>
</feature>
<feature type="transmembrane region" description="Helical" evidence="1">
    <location>
        <begin position="39"/>
        <end position="56"/>
    </location>
</feature>
<dbReference type="SUPFAM" id="SSF55073">
    <property type="entry name" value="Nucleotide cyclase"/>
    <property type="match status" value="1"/>
</dbReference>
<dbReference type="InterPro" id="IPR029016">
    <property type="entry name" value="GAF-like_dom_sf"/>
</dbReference>
<feature type="transmembrane region" description="Helical" evidence="1">
    <location>
        <begin position="179"/>
        <end position="200"/>
    </location>
</feature>
<dbReference type="Proteomes" id="UP000310541">
    <property type="component" value="Unassembled WGS sequence"/>
</dbReference>
<dbReference type="PANTHER" id="PTHR45138">
    <property type="entry name" value="REGULATORY COMPONENTS OF SENSORY TRANSDUCTION SYSTEM"/>
    <property type="match status" value="1"/>
</dbReference>
<dbReference type="InterPro" id="IPR000160">
    <property type="entry name" value="GGDEF_dom"/>
</dbReference>
<protein>
    <submittedName>
        <fullName evidence="3">Sensor domain-containing diguanylate cyclase</fullName>
    </submittedName>
</protein>
<dbReference type="Gene3D" id="3.30.450.40">
    <property type="match status" value="1"/>
</dbReference>
<organism evidence="3 4">
    <name type="scientific">Guptibacillus hwajinpoensis</name>
    <dbReference type="NCBI Taxonomy" id="208199"/>
    <lineage>
        <taxon>Bacteria</taxon>
        <taxon>Bacillati</taxon>
        <taxon>Bacillota</taxon>
        <taxon>Bacilli</taxon>
        <taxon>Bacillales</taxon>
        <taxon>Guptibacillaceae</taxon>
        <taxon>Guptibacillus</taxon>
    </lineage>
</organism>
<keyword evidence="1" id="KW-0472">Membrane</keyword>
<evidence type="ECO:0000313" key="4">
    <source>
        <dbReference type="Proteomes" id="UP000310541"/>
    </source>
</evidence>
<keyword evidence="1" id="KW-1133">Transmembrane helix</keyword>
<dbReference type="GO" id="GO:1902201">
    <property type="term" value="P:negative regulation of bacterial-type flagellum-dependent cell motility"/>
    <property type="evidence" value="ECO:0007669"/>
    <property type="project" value="TreeGrafter"/>
</dbReference>